<name>A0A699JHY7_TANCI</name>
<comment type="caution">
    <text evidence="3">The sequence shown here is derived from an EMBL/GenBank/DDBJ whole genome shotgun (WGS) entry which is preliminary data.</text>
</comment>
<dbReference type="AlphaFoldDB" id="A0A699JHY7"/>
<organism evidence="3">
    <name type="scientific">Tanacetum cinerariifolium</name>
    <name type="common">Dalmatian daisy</name>
    <name type="synonym">Chrysanthemum cinerariifolium</name>
    <dbReference type="NCBI Taxonomy" id="118510"/>
    <lineage>
        <taxon>Eukaryota</taxon>
        <taxon>Viridiplantae</taxon>
        <taxon>Streptophyta</taxon>
        <taxon>Embryophyta</taxon>
        <taxon>Tracheophyta</taxon>
        <taxon>Spermatophyta</taxon>
        <taxon>Magnoliopsida</taxon>
        <taxon>eudicotyledons</taxon>
        <taxon>Gunneridae</taxon>
        <taxon>Pentapetalae</taxon>
        <taxon>asterids</taxon>
        <taxon>campanulids</taxon>
        <taxon>Asterales</taxon>
        <taxon>Asteraceae</taxon>
        <taxon>Asteroideae</taxon>
        <taxon>Anthemideae</taxon>
        <taxon>Anthemidinae</taxon>
        <taxon>Tanacetum</taxon>
    </lineage>
</organism>
<evidence type="ECO:0000256" key="1">
    <source>
        <dbReference type="SAM" id="Coils"/>
    </source>
</evidence>
<keyword evidence="1" id="KW-0175">Coiled coil</keyword>
<proteinExistence type="predicted"/>
<feature type="coiled-coil region" evidence="1">
    <location>
        <begin position="88"/>
        <end position="122"/>
    </location>
</feature>
<evidence type="ECO:0000313" key="3">
    <source>
        <dbReference type="EMBL" id="GFA36647.1"/>
    </source>
</evidence>
<evidence type="ECO:0000256" key="2">
    <source>
        <dbReference type="SAM" id="MobiDB-lite"/>
    </source>
</evidence>
<protein>
    <submittedName>
        <fullName evidence="3">Ribonuclease H-like domain-containing protein</fullName>
    </submittedName>
</protein>
<gene>
    <name evidence="3" type="ORF">Tci_608619</name>
</gene>
<reference evidence="3" key="1">
    <citation type="journal article" date="2019" name="Sci. Rep.">
        <title>Draft genome of Tanacetum cinerariifolium, the natural source of mosquito coil.</title>
        <authorList>
            <person name="Yamashiro T."/>
            <person name="Shiraishi A."/>
            <person name="Satake H."/>
            <person name="Nakayama K."/>
        </authorList>
    </citation>
    <scope>NUCLEOTIDE SEQUENCE</scope>
</reference>
<feature type="non-terminal residue" evidence="3">
    <location>
        <position position="1"/>
    </location>
</feature>
<feature type="compositionally biased region" description="Basic and acidic residues" evidence="2">
    <location>
        <begin position="141"/>
        <end position="152"/>
    </location>
</feature>
<accession>A0A699JHY7</accession>
<dbReference type="EMBL" id="BKCJ010411808">
    <property type="protein sequence ID" value="GFA36647.1"/>
    <property type="molecule type" value="Genomic_DNA"/>
</dbReference>
<sequence length="412" mass="45823">PQLENEDLEQIDIDDLEEIDLKWQGNRNGDNTRRVVPVETPANALVVTNGMGYDWSYQAKEEPINFALMALSSSCSSSLDTEVRENSITKLKNQLKESLKEKDDLKIKLENFETSFKNLTNLINSQISPKDKTGLGYDSQMSERDLNNKSDVFESTSDSSVNESEENNNQANDRYKTGEGYHAVPPPNIGNFMPSKPDLSFARNFDPSSVITNSGKVPVNTAKQSSLRAASSISTARYVNTTACRPTINVVSAIQGNRKNDVKSSACWIWRPTGNVIDYISKDSGSYMLKRFNYVDLQGRLKCSSHMMGNKSFLTDYQEIDGGFVAFGGSPKGGKISGKDKIRTGKLDFEDNKVLVTKPHNKTPYELLIGRSPNLDFMRPFGCPVTILNTLDHRGKFEGKADEGFLVGYSIN</sequence>
<feature type="non-terminal residue" evidence="3">
    <location>
        <position position="412"/>
    </location>
</feature>
<feature type="region of interest" description="Disordered" evidence="2">
    <location>
        <begin position="127"/>
        <end position="177"/>
    </location>
</feature>